<evidence type="ECO:0000313" key="4">
    <source>
        <dbReference type="Proteomes" id="UP001206639"/>
    </source>
</evidence>
<feature type="compositionally biased region" description="Pro residues" evidence="1">
    <location>
        <begin position="164"/>
        <end position="183"/>
    </location>
</feature>
<evidence type="ECO:0000256" key="2">
    <source>
        <dbReference type="SAM" id="SignalP"/>
    </source>
</evidence>
<sequence>MSTASKTNGCIAAPATATVARTCAALAAAVLGAASLGVINAGSAGAACADWKMAPELVLNLSNGQTAIFQTSGNRVEAGTLLVPGNTRYSGNTSGRPMSGSNIDFGVSWRRVAGNFGGENGAFSVARFTGTVGDDGTARGQALDNENARVDWVSRDRFTCAVAPTPPPQQAPPPPPQQAPPQAPAALTATVTGDVDVYDAPGGGGNIIGILRQGEVVKVIRACPSNDWCALADGRFAWGEFFKNN</sequence>
<keyword evidence="4" id="KW-1185">Reference proteome</keyword>
<organism evidence="3 4">
    <name type="scientific">Mycobacterium deserti</name>
    <dbReference type="NCBI Taxonomy" id="2978347"/>
    <lineage>
        <taxon>Bacteria</taxon>
        <taxon>Bacillati</taxon>
        <taxon>Actinomycetota</taxon>
        <taxon>Actinomycetes</taxon>
        <taxon>Mycobacteriales</taxon>
        <taxon>Mycobacteriaceae</taxon>
        <taxon>Mycobacterium</taxon>
    </lineage>
</organism>
<comment type="caution">
    <text evidence="3">The sequence shown here is derived from an EMBL/GenBank/DDBJ whole genome shotgun (WGS) entry which is preliminary data.</text>
</comment>
<protein>
    <recommendedName>
        <fullName evidence="5">SH3b domain-containing protein</fullName>
    </recommendedName>
</protein>
<reference evidence="4" key="1">
    <citation type="submission" date="2023-07" db="EMBL/GenBank/DDBJ databases">
        <authorList>
            <person name="Deng Y."/>
            <person name="Zhang Y.-Q."/>
        </authorList>
    </citation>
    <scope>NUCLEOTIDE SEQUENCE [LARGE SCALE GENOMIC DNA]</scope>
    <source>
        <strain evidence="4">CPCC 205710</strain>
    </source>
</reference>
<proteinExistence type="predicted"/>
<dbReference type="Proteomes" id="UP001206639">
    <property type="component" value="Unassembled WGS sequence"/>
</dbReference>
<feature type="region of interest" description="Disordered" evidence="1">
    <location>
        <begin position="163"/>
        <end position="184"/>
    </location>
</feature>
<evidence type="ECO:0008006" key="5">
    <source>
        <dbReference type="Google" id="ProtNLM"/>
    </source>
</evidence>
<name>A0ABT2M9S7_9MYCO</name>
<accession>A0ABT2M9S7</accession>
<gene>
    <name evidence="3" type="ORF">N4S67_09680</name>
</gene>
<evidence type="ECO:0000256" key="1">
    <source>
        <dbReference type="SAM" id="MobiDB-lite"/>
    </source>
</evidence>
<dbReference type="EMBL" id="JAODWD010000002">
    <property type="protein sequence ID" value="MCT7658691.1"/>
    <property type="molecule type" value="Genomic_DNA"/>
</dbReference>
<feature type="signal peptide" evidence="2">
    <location>
        <begin position="1"/>
        <end position="46"/>
    </location>
</feature>
<evidence type="ECO:0000313" key="3">
    <source>
        <dbReference type="EMBL" id="MCT7658691.1"/>
    </source>
</evidence>
<feature type="chain" id="PRO_5047451006" description="SH3b domain-containing protein" evidence="2">
    <location>
        <begin position="47"/>
        <end position="245"/>
    </location>
</feature>
<keyword evidence="2" id="KW-0732">Signal</keyword>
<dbReference type="RefSeq" id="WP_260992729.1">
    <property type="nucleotide sequence ID" value="NZ_JAODWD010000002.1"/>
</dbReference>